<reference evidence="2 3" key="1">
    <citation type="submission" date="2021-06" db="EMBL/GenBank/DDBJ databases">
        <title>Caerostris darwini draft genome.</title>
        <authorList>
            <person name="Kono N."/>
            <person name="Arakawa K."/>
        </authorList>
    </citation>
    <scope>NUCLEOTIDE SEQUENCE [LARGE SCALE GENOMIC DNA]</scope>
</reference>
<keyword evidence="3" id="KW-1185">Reference proteome</keyword>
<dbReference type="Proteomes" id="UP001054837">
    <property type="component" value="Unassembled WGS sequence"/>
</dbReference>
<sequence length="181" mass="20985">MVSNHTTVIGRGKEKISELFNQVGERKMAEKALAWRVVFLICCIFATCRSETPSSYNQDHVSKASNDLNPNSSLNTASEHESKEPAVRNRRGLNSEDRKKYIQDGNRVLRSVYQYNDQIMRNLLQDQSPKPINFARSHFFLNLLKPLDRRTSRYNSWDDHSVMHFGKRSVPLEVTDEEKLL</sequence>
<feature type="region of interest" description="Disordered" evidence="1">
    <location>
        <begin position="52"/>
        <end position="99"/>
    </location>
</feature>
<evidence type="ECO:0000313" key="2">
    <source>
        <dbReference type="EMBL" id="GIY89921.1"/>
    </source>
</evidence>
<name>A0AAV4X4X2_9ARAC</name>
<feature type="compositionally biased region" description="Basic and acidic residues" evidence="1">
    <location>
        <begin position="78"/>
        <end position="99"/>
    </location>
</feature>
<feature type="compositionally biased region" description="Polar residues" evidence="1">
    <location>
        <begin position="52"/>
        <end position="77"/>
    </location>
</feature>
<protein>
    <submittedName>
        <fullName evidence="2">Uncharacterized protein</fullName>
    </submittedName>
</protein>
<dbReference type="EMBL" id="BPLQ01015703">
    <property type="protein sequence ID" value="GIY89921.1"/>
    <property type="molecule type" value="Genomic_DNA"/>
</dbReference>
<gene>
    <name evidence="2" type="primary">AVEN_175997_1</name>
    <name evidence="2" type="ORF">CDAR_553981</name>
</gene>
<evidence type="ECO:0000313" key="3">
    <source>
        <dbReference type="Proteomes" id="UP001054837"/>
    </source>
</evidence>
<evidence type="ECO:0000256" key="1">
    <source>
        <dbReference type="SAM" id="MobiDB-lite"/>
    </source>
</evidence>
<accession>A0AAV4X4X2</accession>
<proteinExistence type="predicted"/>
<organism evidence="2 3">
    <name type="scientific">Caerostris darwini</name>
    <dbReference type="NCBI Taxonomy" id="1538125"/>
    <lineage>
        <taxon>Eukaryota</taxon>
        <taxon>Metazoa</taxon>
        <taxon>Ecdysozoa</taxon>
        <taxon>Arthropoda</taxon>
        <taxon>Chelicerata</taxon>
        <taxon>Arachnida</taxon>
        <taxon>Araneae</taxon>
        <taxon>Araneomorphae</taxon>
        <taxon>Entelegynae</taxon>
        <taxon>Araneoidea</taxon>
        <taxon>Araneidae</taxon>
        <taxon>Caerostris</taxon>
    </lineage>
</organism>
<comment type="caution">
    <text evidence="2">The sequence shown here is derived from an EMBL/GenBank/DDBJ whole genome shotgun (WGS) entry which is preliminary data.</text>
</comment>
<dbReference type="AlphaFoldDB" id="A0AAV4X4X2"/>